<dbReference type="InParanoid" id="G3VN58"/>
<dbReference type="HOGENOM" id="CLU_051023_5_0_1"/>
<dbReference type="RefSeq" id="XP_012405625.1">
    <property type="nucleotide sequence ID" value="XM_012550171.2"/>
</dbReference>
<dbReference type="Proteomes" id="UP000007648">
    <property type="component" value="Unassembled WGS sequence"/>
</dbReference>
<dbReference type="Pfam" id="PF07686">
    <property type="entry name" value="V-set"/>
    <property type="match status" value="1"/>
</dbReference>
<dbReference type="OrthoDB" id="9805957at2759"/>
<dbReference type="eggNOG" id="ENOG502TG0M">
    <property type="taxonomic scope" value="Eukaryota"/>
</dbReference>
<keyword evidence="4" id="KW-0472">Membrane</keyword>
<dbReference type="GeneTree" id="ENSGT00940000153835"/>
<evidence type="ECO:0000256" key="2">
    <source>
        <dbReference type="ARBA" id="ARBA00023157"/>
    </source>
</evidence>
<dbReference type="Ensembl" id="ENSSHAT00000004661.2">
    <property type="protein sequence ID" value="ENSSHAP00000004613.2"/>
    <property type="gene ID" value="ENSSHAG00000004054.2"/>
</dbReference>
<feature type="chain" id="PRO_5029639326" description="Ig-like domain-containing protein" evidence="5">
    <location>
        <begin position="37"/>
        <end position="279"/>
    </location>
</feature>
<dbReference type="KEGG" id="shr:105750591"/>
<keyword evidence="4" id="KW-0812">Transmembrane</keyword>
<dbReference type="Gene3D" id="2.60.40.10">
    <property type="entry name" value="Immunoglobulins"/>
    <property type="match status" value="1"/>
</dbReference>
<evidence type="ECO:0000256" key="5">
    <source>
        <dbReference type="SAM" id="SignalP"/>
    </source>
</evidence>
<dbReference type="FunCoup" id="G3VN58">
    <property type="interactions" value="243"/>
</dbReference>
<dbReference type="InterPro" id="IPR052314">
    <property type="entry name" value="Immune_rcpt_domain"/>
</dbReference>
<protein>
    <recommendedName>
        <fullName evidence="6">Ig-like domain-containing protein</fullName>
    </recommendedName>
</protein>
<sequence>MLLEPLLMERSKMIPEVPLHLVLLLLWVSYEKGSLGKEEEYKVVGETLTVRCQYTPEKPDHLDKAWCKKIENENSCTLLITRPKSWAKTENLRYSLSYNISVITVNMSGLQVEDSGEYWCGRYNSTRNIIDILKRVHLIVAPAQTQKTIQQKLTTIIEATTITSVPTRSQFNITGRTYLMYTNIQLPENSTSRSQSMDHIGFEDLKSPNCLLTLALFGLILTKALAFLILLILLFRFRHQVNGDTGKVTELNKLELSKISFYPTPDEVPDVPSAAQDIK</sequence>
<evidence type="ECO:0000259" key="6">
    <source>
        <dbReference type="PROSITE" id="PS50835"/>
    </source>
</evidence>
<proteinExistence type="predicted"/>
<keyword evidence="4" id="KW-1133">Transmembrane helix</keyword>
<dbReference type="InterPro" id="IPR007110">
    <property type="entry name" value="Ig-like_dom"/>
</dbReference>
<reference evidence="7" key="2">
    <citation type="submission" date="2025-08" db="UniProtKB">
        <authorList>
            <consortium name="Ensembl"/>
        </authorList>
    </citation>
    <scope>IDENTIFICATION</scope>
</reference>
<keyword evidence="2" id="KW-1015">Disulfide bond</keyword>
<dbReference type="InterPro" id="IPR013783">
    <property type="entry name" value="Ig-like_fold"/>
</dbReference>
<dbReference type="AlphaFoldDB" id="G3VN58"/>
<dbReference type="InterPro" id="IPR013106">
    <property type="entry name" value="Ig_V-set"/>
</dbReference>
<dbReference type="PANTHER" id="PTHR16423:SF7">
    <property type="entry name" value="NATURAL CYTOTOXICITY TRIGGERING RECEPTOR 2"/>
    <property type="match status" value="1"/>
</dbReference>
<dbReference type="GO" id="GO:0009986">
    <property type="term" value="C:cell surface"/>
    <property type="evidence" value="ECO:0007669"/>
    <property type="project" value="TreeGrafter"/>
</dbReference>
<dbReference type="SUPFAM" id="SSF48726">
    <property type="entry name" value="Immunoglobulin"/>
    <property type="match status" value="1"/>
</dbReference>
<reference evidence="7" key="3">
    <citation type="submission" date="2025-09" db="UniProtKB">
        <authorList>
            <consortium name="Ensembl"/>
        </authorList>
    </citation>
    <scope>IDENTIFICATION</scope>
</reference>
<feature type="transmembrane region" description="Helical" evidence="4">
    <location>
        <begin position="211"/>
        <end position="235"/>
    </location>
</feature>
<keyword evidence="8" id="KW-1185">Reference proteome</keyword>
<gene>
    <name evidence="7" type="primary">LOC105750591</name>
</gene>
<dbReference type="SMART" id="SM00409">
    <property type="entry name" value="IG"/>
    <property type="match status" value="1"/>
</dbReference>
<dbReference type="PROSITE" id="PS50835">
    <property type="entry name" value="IG_LIKE"/>
    <property type="match status" value="1"/>
</dbReference>
<dbReference type="InterPro" id="IPR003599">
    <property type="entry name" value="Ig_sub"/>
</dbReference>
<name>G3VN58_SARHA</name>
<evidence type="ECO:0000256" key="1">
    <source>
        <dbReference type="ARBA" id="ARBA00022729"/>
    </source>
</evidence>
<dbReference type="InterPro" id="IPR036179">
    <property type="entry name" value="Ig-like_dom_sf"/>
</dbReference>
<keyword evidence="1 5" id="KW-0732">Signal</keyword>
<keyword evidence="3" id="KW-0393">Immunoglobulin domain</keyword>
<evidence type="ECO:0000313" key="7">
    <source>
        <dbReference type="Ensembl" id="ENSSHAP00000004613.2"/>
    </source>
</evidence>
<evidence type="ECO:0000256" key="4">
    <source>
        <dbReference type="SAM" id="Phobius"/>
    </source>
</evidence>
<organism evidence="7 8">
    <name type="scientific">Sarcophilus harrisii</name>
    <name type="common">Tasmanian devil</name>
    <name type="synonym">Sarcophilus laniarius</name>
    <dbReference type="NCBI Taxonomy" id="9305"/>
    <lineage>
        <taxon>Eukaryota</taxon>
        <taxon>Metazoa</taxon>
        <taxon>Chordata</taxon>
        <taxon>Craniata</taxon>
        <taxon>Vertebrata</taxon>
        <taxon>Euteleostomi</taxon>
        <taxon>Mammalia</taxon>
        <taxon>Metatheria</taxon>
        <taxon>Dasyuromorphia</taxon>
        <taxon>Dasyuridae</taxon>
        <taxon>Sarcophilus</taxon>
    </lineage>
</organism>
<feature type="signal peptide" evidence="5">
    <location>
        <begin position="1"/>
        <end position="36"/>
    </location>
</feature>
<dbReference type="GeneID" id="105750591"/>
<dbReference type="GO" id="GO:0038023">
    <property type="term" value="F:signaling receptor activity"/>
    <property type="evidence" value="ECO:0007669"/>
    <property type="project" value="TreeGrafter"/>
</dbReference>
<reference evidence="7 8" key="1">
    <citation type="journal article" date="2011" name="Proc. Natl. Acad. Sci. U.S.A.">
        <title>Genetic diversity and population structure of the endangered marsupial Sarcophilus harrisii (Tasmanian devil).</title>
        <authorList>
            <person name="Miller W."/>
            <person name="Hayes V.M."/>
            <person name="Ratan A."/>
            <person name="Petersen D.C."/>
            <person name="Wittekindt N.E."/>
            <person name="Miller J."/>
            <person name="Walenz B."/>
            <person name="Knight J."/>
            <person name="Qi J."/>
            <person name="Zhao F."/>
            <person name="Wang Q."/>
            <person name="Bedoya-Reina O.C."/>
            <person name="Katiyar N."/>
            <person name="Tomsho L.P."/>
            <person name="Kasson L.M."/>
            <person name="Hardie R.A."/>
            <person name="Woodbridge P."/>
            <person name="Tindall E.A."/>
            <person name="Bertelsen M.F."/>
            <person name="Dixon D."/>
            <person name="Pyecroft S."/>
            <person name="Helgen K.M."/>
            <person name="Lesk A.M."/>
            <person name="Pringle T.H."/>
            <person name="Patterson N."/>
            <person name="Zhang Y."/>
            <person name="Kreiss A."/>
            <person name="Woods G.M."/>
            <person name="Jones M.E."/>
            <person name="Schuster S.C."/>
        </authorList>
    </citation>
    <scope>NUCLEOTIDE SEQUENCE [LARGE SCALE GENOMIC DNA]</scope>
</reference>
<dbReference type="PANTHER" id="PTHR16423">
    <property type="entry name" value="TREM-LIKE TRANSCRIPT PROTEIN"/>
    <property type="match status" value="1"/>
</dbReference>
<feature type="domain" description="Ig-like" evidence="6">
    <location>
        <begin position="15"/>
        <end position="120"/>
    </location>
</feature>
<evidence type="ECO:0000256" key="3">
    <source>
        <dbReference type="ARBA" id="ARBA00023319"/>
    </source>
</evidence>
<accession>G3VN58</accession>
<evidence type="ECO:0000313" key="8">
    <source>
        <dbReference type="Proteomes" id="UP000007648"/>
    </source>
</evidence>